<organism evidence="1">
    <name type="scientific">marine sediment metagenome</name>
    <dbReference type="NCBI Taxonomy" id="412755"/>
    <lineage>
        <taxon>unclassified sequences</taxon>
        <taxon>metagenomes</taxon>
        <taxon>ecological metagenomes</taxon>
    </lineage>
</organism>
<proteinExistence type="predicted"/>
<feature type="non-terminal residue" evidence="1">
    <location>
        <position position="294"/>
    </location>
</feature>
<sequence>GQTRLLAAGRAGQTELELGKEVIIRDLDEGIYSQVAHTRNPTSDEDKAEWLKARIEERIGADVGAKLNAKEIIENVDHHKRRGDPLKISDESVKELYYILWAISPGDDEYSLRKARRLLEMLDWPEDIKEEVRKGHIPKTMAQEVVSVKEPKTRKAIVDAAKDQDWGVHKVRAATQAVKSVETPEEKKQVVDALRGGIEPESVKRVTEIKKPEVRSRALDELEEVVKDKKKGETYVVEVAEEEDETGKQPPVTVHLRDPETRYLTKMNDLHLKIVEEVKGSRIARMENENTKAD</sequence>
<accession>X1CP88</accession>
<feature type="non-terminal residue" evidence="1">
    <location>
        <position position="1"/>
    </location>
</feature>
<gene>
    <name evidence="1" type="ORF">S01H4_36752</name>
</gene>
<dbReference type="SUPFAM" id="SSF109709">
    <property type="entry name" value="KorB DNA-binding domain-like"/>
    <property type="match status" value="1"/>
</dbReference>
<comment type="caution">
    <text evidence="1">The sequence shown here is derived from an EMBL/GenBank/DDBJ whole genome shotgun (WGS) entry which is preliminary data.</text>
</comment>
<dbReference type="EMBL" id="BART01019671">
    <property type="protein sequence ID" value="GAG94782.1"/>
    <property type="molecule type" value="Genomic_DNA"/>
</dbReference>
<dbReference type="Gene3D" id="1.10.10.2830">
    <property type="match status" value="1"/>
</dbReference>
<name>X1CP88_9ZZZZ</name>
<evidence type="ECO:0008006" key="2">
    <source>
        <dbReference type="Google" id="ProtNLM"/>
    </source>
</evidence>
<reference evidence="1" key="1">
    <citation type="journal article" date="2014" name="Front. Microbiol.">
        <title>High frequency of phylogenetically diverse reductive dehalogenase-homologous genes in deep subseafloor sedimentary metagenomes.</title>
        <authorList>
            <person name="Kawai M."/>
            <person name="Futagami T."/>
            <person name="Toyoda A."/>
            <person name="Takaki Y."/>
            <person name="Nishi S."/>
            <person name="Hori S."/>
            <person name="Arai W."/>
            <person name="Tsubouchi T."/>
            <person name="Morono Y."/>
            <person name="Uchiyama I."/>
            <person name="Ito T."/>
            <person name="Fujiyama A."/>
            <person name="Inagaki F."/>
            <person name="Takami H."/>
        </authorList>
    </citation>
    <scope>NUCLEOTIDE SEQUENCE</scope>
    <source>
        <strain evidence="1">Expedition CK06-06</strain>
    </source>
</reference>
<protein>
    <recommendedName>
        <fullName evidence="2">ParB/Spo0J HTH domain-containing protein</fullName>
    </recommendedName>
</protein>
<evidence type="ECO:0000313" key="1">
    <source>
        <dbReference type="EMBL" id="GAG94782.1"/>
    </source>
</evidence>
<dbReference type="AlphaFoldDB" id="X1CP88"/>